<dbReference type="Proteomes" id="UP000054771">
    <property type="component" value="Unassembled WGS sequence"/>
</dbReference>
<dbReference type="PANTHER" id="PTHR37534">
    <property type="entry name" value="TRANSCRIPTIONAL ACTIVATOR PROTEIN UGA3"/>
    <property type="match status" value="1"/>
</dbReference>
<keyword evidence="7" id="KW-1185">Reference proteome</keyword>
<dbReference type="EMBL" id="CDMC01000006">
    <property type="protein sequence ID" value="CEN61535.1"/>
    <property type="molecule type" value="Genomic_DNA"/>
</dbReference>
<proteinExistence type="predicted"/>
<dbReference type="GO" id="GO:0000976">
    <property type="term" value="F:transcription cis-regulatory region binding"/>
    <property type="evidence" value="ECO:0007669"/>
    <property type="project" value="TreeGrafter"/>
</dbReference>
<name>A0A0U5GQW8_ASPCI</name>
<evidence type="ECO:0000313" key="7">
    <source>
        <dbReference type="Proteomes" id="UP000054771"/>
    </source>
</evidence>
<dbReference type="GO" id="GO:0005634">
    <property type="term" value="C:nucleus"/>
    <property type="evidence" value="ECO:0007669"/>
    <property type="project" value="UniProtKB-SubCell"/>
</dbReference>
<evidence type="ECO:0000256" key="4">
    <source>
        <dbReference type="ARBA" id="ARBA00023242"/>
    </source>
</evidence>
<evidence type="ECO:0000256" key="1">
    <source>
        <dbReference type="ARBA" id="ARBA00004123"/>
    </source>
</evidence>
<reference evidence="7" key="1">
    <citation type="journal article" date="2016" name="Genome Announc.">
        <title>Draft genome sequences of fungus Aspergillus calidoustus.</title>
        <authorList>
            <person name="Horn F."/>
            <person name="Linde J."/>
            <person name="Mattern D.J."/>
            <person name="Walther G."/>
            <person name="Guthke R."/>
            <person name="Scherlach K."/>
            <person name="Martin K."/>
            <person name="Brakhage A.A."/>
            <person name="Petzke L."/>
            <person name="Valiante V."/>
        </authorList>
    </citation>
    <scope>NUCLEOTIDE SEQUENCE [LARGE SCALE GENOMIC DNA]</scope>
    <source>
        <strain evidence="7">SF006504</strain>
    </source>
</reference>
<evidence type="ECO:0000256" key="5">
    <source>
        <dbReference type="SAM" id="MobiDB-lite"/>
    </source>
</evidence>
<dbReference type="OMA" id="WSHHISR"/>
<evidence type="ECO:0008006" key="8">
    <source>
        <dbReference type="Google" id="ProtNLM"/>
    </source>
</evidence>
<dbReference type="InterPro" id="IPR021858">
    <property type="entry name" value="Fun_TF"/>
</dbReference>
<sequence length="688" mass="78112">MSSRRSTPSRKRPLRLPTIAPKDDVMPLNPAGGAPTAARAAIIQPRLRFPPRSRTGFKCDEVHPQCNQCARLGHVCDYQPRLCFRDDTRRVMERMPDVKTKGNAVWDPSKMAHRGEHLSASEGISCDLLPAFSTLTSDEDREKKAQGSVPGTYHVIVVPESFSRLPEYTEDTLEDVHSNPFSSPVSDYSSYDPMDEVTASEDPNVVILNRFRDSRKQVYPNRRSYTQSPESDLGPTPISAPLMYPSLQDISEDQVSEHVDLETYDMALFDHFQNVVWTQLIPGGHCYLEANVFEQEASNFPPLLHVMMTLSALSLVRQGNSHYLDALQYYDQALPSLQSSLHNCEDVLSDGLFLTHFLLLIYQVSTTLHEKELESSHRQITFAKPSNGSNLWSHHMSRLLQLTLLRQSVAERERFPVIIWLICQIDLYALFSGATTGEFVQAATENHFLPEAEALLQQMDSESSGVLYTEEYDFLLLIMRLHRENFRIAVQLGYVATEVRRAKHPQMEQVYRDLEGLRGAFRRQWTSHEIRFLIESHENLPKRSQQCFQQLSVLFHTSLLFSYTSVWQGQCLQSGLEHEKEVQHHAEATIQLAKRMIAHGHNSGPLFLTFPLFLCGAIFSSNGPKMMALELLSNIGESELGYDAATTSSMLQVVCETQAQHLVGGECMQHIDWREVIANHGYRLVNYG</sequence>
<dbReference type="OrthoDB" id="3598904at2759"/>
<dbReference type="GO" id="GO:0045944">
    <property type="term" value="P:positive regulation of transcription by RNA polymerase II"/>
    <property type="evidence" value="ECO:0007669"/>
    <property type="project" value="TreeGrafter"/>
</dbReference>
<keyword evidence="3" id="KW-0804">Transcription</keyword>
<gene>
    <name evidence="6" type="ORF">ASPCAL08189</name>
</gene>
<dbReference type="InterPro" id="IPR001138">
    <property type="entry name" value="Zn2Cys6_DnaBD"/>
</dbReference>
<dbReference type="STRING" id="454130.A0A0U5GQW8"/>
<evidence type="ECO:0000256" key="3">
    <source>
        <dbReference type="ARBA" id="ARBA00023163"/>
    </source>
</evidence>
<dbReference type="GO" id="GO:0000981">
    <property type="term" value="F:DNA-binding transcription factor activity, RNA polymerase II-specific"/>
    <property type="evidence" value="ECO:0007669"/>
    <property type="project" value="InterPro"/>
</dbReference>
<dbReference type="AlphaFoldDB" id="A0A0U5GQW8"/>
<protein>
    <recommendedName>
        <fullName evidence="8">Zn(2)-C6 fungal-type domain-containing protein</fullName>
    </recommendedName>
</protein>
<accession>A0A0U5GQW8</accession>
<keyword evidence="4" id="KW-0539">Nucleus</keyword>
<dbReference type="PANTHER" id="PTHR37534:SF49">
    <property type="entry name" value="LYSINE BIOSYNTHESIS REGULATORY PROTEIN LYS14"/>
    <property type="match status" value="1"/>
</dbReference>
<comment type="subcellular location">
    <subcellularLocation>
        <location evidence="1">Nucleus</location>
    </subcellularLocation>
</comment>
<keyword evidence="2" id="KW-0805">Transcription regulation</keyword>
<evidence type="ECO:0000313" key="6">
    <source>
        <dbReference type="EMBL" id="CEN61535.1"/>
    </source>
</evidence>
<feature type="region of interest" description="Disordered" evidence="5">
    <location>
        <begin position="1"/>
        <end position="28"/>
    </location>
</feature>
<dbReference type="CDD" id="cd00067">
    <property type="entry name" value="GAL4"/>
    <property type="match status" value="1"/>
</dbReference>
<dbReference type="Pfam" id="PF11951">
    <property type="entry name" value="Fungal_trans_2"/>
    <property type="match status" value="1"/>
</dbReference>
<dbReference type="GO" id="GO:0008270">
    <property type="term" value="F:zinc ion binding"/>
    <property type="evidence" value="ECO:0007669"/>
    <property type="project" value="InterPro"/>
</dbReference>
<evidence type="ECO:0000256" key="2">
    <source>
        <dbReference type="ARBA" id="ARBA00023015"/>
    </source>
</evidence>
<organism evidence="6 7">
    <name type="scientific">Aspergillus calidoustus</name>
    <dbReference type="NCBI Taxonomy" id="454130"/>
    <lineage>
        <taxon>Eukaryota</taxon>
        <taxon>Fungi</taxon>
        <taxon>Dikarya</taxon>
        <taxon>Ascomycota</taxon>
        <taxon>Pezizomycotina</taxon>
        <taxon>Eurotiomycetes</taxon>
        <taxon>Eurotiomycetidae</taxon>
        <taxon>Eurotiales</taxon>
        <taxon>Aspergillaceae</taxon>
        <taxon>Aspergillus</taxon>
        <taxon>Aspergillus subgen. Nidulantes</taxon>
    </lineage>
</organism>